<protein>
    <submittedName>
        <fullName evidence="1">Uncharacterized protein</fullName>
    </submittedName>
</protein>
<feature type="non-terminal residue" evidence="1">
    <location>
        <position position="100"/>
    </location>
</feature>
<evidence type="ECO:0000313" key="2">
    <source>
        <dbReference type="Proteomes" id="UP001268610"/>
    </source>
</evidence>
<sequence>MTIGTVGNTLASNTNGNTKTDLTRGGWYYPLSAKLRVLNDSVAIDSDLYVSVFDASKDIDALSCGGGVRGESNVEQFCLPYGNCTKIESGQPVTKTRPVS</sequence>
<dbReference type="EMBL" id="JAVLSF010001419">
    <property type="protein sequence ID" value="MDR9778963.1"/>
    <property type="molecule type" value="Genomic_DNA"/>
</dbReference>
<organism evidence="1 2">
    <name type="scientific">Rhizobium hidalgonense</name>
    <dbReference type="NCBI Taxonomy" id="1538159"/>
    <lineage>
        <taxon>Bacteria</taxon>
        <taxon>Pseudomonadati</taxon>
        <taxon>Pseudomonadota</taxon>
        <taxon>Alphaproteobacteria</taxon>
        <taxon>Hyphomicrobiales</taxon>
        <taxon>Rhizobiaceae</taxon>
        <taxon>Rhizobium/Agrobacterium group</taxon>
        <taxon>Rhizobium</taxon>
    </lineage>
</organism>
<dbReference type="RefSeq" id="WP_310866900.1">
    <property type="nucleotide sequence ID" value="NZ_JAVLSF010001419.1"/>
</dbReference>
<gene>
    <name evidence="1" type="ORF">RJJ65_41170</name>
</gene>
<evidence type="ECO:0000313" key="1">
    <source>
        <dbReference type="EMBL" id="MDR9778963.1"/>
    </source>
</evidence>
<dbReference type="AlphaFoldDB" id="A0AAJ2H7J9"/>
<proteinExistence type="predicted"/>
<accession>A0AAJ2H7J9</accession>
<reference evidence="1" key="1">
    <citation type="submission" date="2023-04" db="EMBL/GenBank/DDBJ databases">
        <title>Genomic characterization of faba bean (Vicia faba) microsymbionts in Mexican soils.</title>
        <authorList>
            <person name="Rivera Orduna F.N."/>
            <person name="Guevara-Luna J."/>
            <person name="Yan J."/>
            <person name="Arroyo-Herrera I."/>
            <person name="Li Y."/>
            <person name="Vasquez-Murrieta M.S."/>
            <person name="Wang E.T."/>
        </authorList>
    </citation>
    <scope>NUCLEOTIDE SEQUENCE</scope>
    <source>
        <strain evidence="1">CH26</strain>
    </source>
</reference>
<name>A0AAJ2H7J9_9HYPH</name>
<comment type="caution">
    <text evidence="1">The sequence shown here is derived from an EMBL/GenBank/DDBJ whole genome shotgun (WGS) entry which is preliminary data.</text>
</comment>
<dbReference type="Proteomes" id="UP001268610">
    <property type="component" value="Unassembled WGS sequence"/>
</dbReference>